<proteinExistence type="predicted"/>
<keyword evidence="3" id="KW-1185">Reference proteome</keyword>
<accession>A0A919NWD3</accession>
<name>A0A919NWD3_9ACTN</name>
<dbReference type="RefSeq" id="WP_203813282.1">
    <property type="nucleotide sequence ID" value="NZ_BOMY01000051.1"/>
</dbReference>
<dbReference type="EMBL" id="BOMY01000051">
    <property type="protein sequence ID" value="GIF25470.1"/>
    <property type="molecule type" value="Genomic_DNA"/>
</dbReference>
<comment type="caution">
    <text evidence="2">The sequence shown here is derived from an EMBL/GenBank/DDBJ whole genome shotgun (WGS) entry which is preliminary data.</text>
</comment>
<keyword evidence="1" id="KW-0812">Transmembrane</keyword>
<protein>
    <submittedName>
        <fullName evidence="2">Uncharacterized protein</fullName>
    </submittedName>
</protein>
<gene>
    <name evidence="2" type="ORF">Ate02nite_82000</name>
</gene>
<sequence>MFGSLALETTIGLALVFFVVATLASAIVEGTSRLLRKRAKDLEETIGQMLSGSTTFDDAAKQALTLFKGTSIYQSAEMAASKGRRWFRKDVGPAYLSARSFADAIDELTDKLTETPVEGVNKRLKNFKTDGESLALDAKAALENWYDETMGRLSGAYKRWATGVLFVVGLGLAVAGNVSAFHTAQTLWQQPAVRQAALDAAEQAAAKSPTGDGLVTKNVETVQDLAGLGLPVGWEHGTHWSDAAWTVSHLAGWLVTALLLMLGAPFWFDVLSRLVSLRTTGAKPPTAAQDPGAATSLRASAAGAAAIEAPKP</sequence>
<keyword evidence="1" id="KW-1133">Transmembrane helix</keyword>
<feature type="transmembrane region" description="Helical" evidence="1">
    <location>
        <begin position="250"/>
        <end position="268"/>
    </location>
</feature>
<dbReference type="AlphaFoldDB" id="A0A919NWD3"/>
<dbReference type="Proteomes" id="UP000623608">
    <property type="component" value="Unassembled WGS sequence"/>
</dbReference>
<feature type="transmembrane region" description="Helical" evidence="1">
    <location>
        <begin position="6"/>
        <end position="28"/>
    </location>
</feature>
<reference evidence="2" key="1">
    <citation type="submission" date="2021-01" db="EMBL/GenBank/DDBJ databases">
        <title>Whole genome shotgun sequence of Actinoplanes tereljensis NBRC 105297.</title>
        <authorList>
            <person name="Komaki H."/>
            <person name="Tamura T."/>
        </authorList>
    </citation>
    <scope>NUCLEOTIDE SEQUENCE</scope>
    <source>
        <strain evidence="2">NBRC 105297</strain>
    </source>
</reference>
<feature type="transmembrane region" description="Helical" evidence="1">
    <location>
        <begin position="160"/>
        <end position="181"/>
    </location>
</feature>
<keyword evidence="1" id="KW-0472">Membrane</keyword>
<organism evidence="2 3">
    <name type="scientific">Paractinoplanes tereljensis</name>
    <dbReference type="NCBI Taxonomy" id="571912"/>
    <lineage>
        <taxon>Bacteria</taxon>
        <taxon>Bacillati</taxon>
        <taxon>Actinomycetota</taxon>
        <taxon>Actinomycetes</taxon>
        <taxon>Micromonosporales</taxon>
        <taxon>Micromonosporaceae</taxon>
        <taxon>Paractinoplanes</taxon>
    </lineage>
</organism>
<evidence type="ECO:0000313" key="3">
    <source>
        <dbReference type="Proteomes" id="UP000623608"/>
    </source>
</evidence>
<evidence type="ECO:0000313" key="2">
    <source>
        <dbReference type="EMBL" id="GIF25470.1"/>
    </source>
</evidence>
<evidence type="ECO:0000256" key="1">
    <source>
        <dbReference type="SAM" id="Phobius"/>
    </source>
</evidence>